<dbReference type="InterPro" id="IPR029016">
    <property type="entry name" value="GAF-like_dom_sf"/>
</dbReference>
<comment type="function">
    <text evidence="13">Primarily acts as an independent SigF regulator that is sensitive to the osmosensory signal, mediating the cross talk of PknD with the SigF regulon. Possesses both phosphatase and kinase activities. The kinase domain functions as a classic anti-sigma factor-like kinase to phosphorylate the anti-anti-sigma factor domain at the canonical regulatory site, and the phosphatase domain antagonizes this activity.</text>
</comment>
<feature type="domain" description="PAS" evidence="16">
    <location>
        <begin position="182"/>
        <end position="226"/>
    </location>
</feature>
<sequence>MGDTPPPGPDLLDPPLLRAVRETGAYGGAIYLLDHDRRVLRLAVLTGLPVDILRPWLRVGLKAPFPPADAVRERRTVWIGVGEMAVQYPQVGMVLPYPFASAFEPISVADADGGALALLWSGGHPADLGAHERDALTAGARRVGALLLDSLLDAGEPGPAVPAPAEPRVIPQEPPRRSPLEEARAAVALTERLPEGHCALDLDGRITFVNDAAAALIGVPVGELRGLRLWESLPWLSDPVFEDRFRGALLSRTPTAFTALRPPERWLRFQQYPDVHGVSVRIAPTLGATAERAADGPGLAGTPHERAPAAAHALSPTTPGHDARAAPTRPGALYHLMQLATVLTEAVGVRDVVDLVASQIMPSLDAQGLLIFVAEGGRLRLAGFRGYGPEARERFDGTPLDSPASPAARVLSEGEPVFYASPEDLEPRYAALPAVTGKAAWAVLPLIASGRTVGCCVIAYDRPHPFSAEERAVMTSLGGLIAQALERARLYDAKHHLARRLQAGLLPRVLPDVPGLDVAARYLPATEGMEIGGDFYDLIRLGGDTAPFPAAAAAIGDVQGHNVKAAALMGQVRTAVHATAGAPPGEVLARANRLLTDLDPGLFTSCLYVHLDLRTHRARLATAGHLPPLLRRPDGRVTTLPVMPGPLLGIERHAEYPTMEIPLLPGAVLVLYTDGLVERHDRDLDDCVRDLAGHVARARPEGGMDRLADDLLSRARRSKRFTDDIALLLLSPT</sequence>
<dbReference type="InterPro" id="IPR000014">
    <property type="entry name" value="PAS"/>
</dbReference>
<dbReference type="OrthoDB" id="118142at2"/>
<dbReference type="PROSITE" id="PS50112">
    <property type="entry name" value="PAS"/>
    <property type="match status" value="1"/>
</dbReference>
<dbReference type="Proteomes" id="UP000275024">
    <property type="component" value="Unassembled WGS sequence"/>
</dbReference>
<keyword evidence="8" id="KW-0067">ATP-binding</keyword>
<evidence type="ECO:0000256" key="11">
    <source>
        <dbReference type="ARBA" id="ARBA00023211"/>
    </source>
</evidence>
<keyword evidence="3" id="KW-0808">Transferase</keyword>
<dbReference type="Gene3D" id="3.30.450.40">
    <property type="match status" value="1"/>
</dbReference>
<dbReference type="EMBL" id="RBDY01000006">
    <property type="protein sequence ID" value="RKN24538.1"/>
    <property type="molecule type" value="Genomic_DNA"/>
</dbReference>
<dbReference type="InterPro" id="IPR035965">
    <property type="entry name" value="PAS-like_dom_sf"/>
</dbReference>
<evidence type="ECO:0000256" key="2">
    <source>
        <dbReference type="ARBA" id="ARBA00022553"/>
    </source>
</evidence>
<dbReference type="InterPro" id="IPR036457">
    <property type="entry name" value="PPM-type-like_dom_sf"/>
</dbReference>
<comment type="catalytic activity">
    <reaction evidence="12">
        <text>O-phospho-L-seryl-[protein] + H2O = L-seryl-[protein] + phosphate</text>
        <dbReference type="Rhea" id="RHEA:20629"/>
        <dbReference type="Rhea" id="RHEA-COMP:9863"/>
        <dbReference type="Rhea" id="RHEA-COMP:11604"/>
        <dbReference type="ChEBI" id="CHEBI:15377"/>
        <dbReference type="ChEBI" id="CHEBI:29999"/>
        <dbReference type="ChEBI" id="CHEBI:43474"/>
        <dbReference type="ChEBI" id="CHEBI:83421"/>
        <dbReference type="EC" id="3.1.3.16"/>
    </reaction>
</comment>
<organism evidence="17 20">
    <name type="scientific">Streptomyces radicis</name>
    <dbReference type="NCBI Taxonomy" id="1750517"/>
    <lineage>
        <taxon>Bacteria</taxon>
        <taxon>Bacillati</taxon>
        <taxon>Actinomycetota</taxon>
        <taxon>Actinomycetes</taxon>
        <taxon>Kitasatosporales</taxon>
        <taxon>Streptomycetaceae</taxon>
        <taxon>Streptomyces</taxon>
    </lineage>
</organism>
<dbReference type="EC" id="3.1.3.16" evidence="1"/>
<gene>
    <name evidence="18" type="ORF">D7318_11815</name>
    <name evidence="17" type="ORF">D7319_10635</name>
</gene>
<dbReference type="GO" id="GO:0016301">
    <property type="term" value="F:kinase activity"/>
    <property type="evidence" value="ECO:0007669"/>
    <property type="project" value="UniProtKB-KW"/>
</dbReference>
<dbReference type="EMBL" id="RBDX01000006">
    <property type="protein sequence ID" value="RKN10196.1"/>
    <property type="molecule type" value="Genomic_DNA"/>
</dbReference>
<dbReference type="Pfam" id="PF07228">
    <property type="entry name" value="SpoIIE"/>
    <property type="match status" value="1"/>
</dbReference>
<evidence type="ECO:0000259" key="16">
    <source>
        <dbReference type="PROSITE" id="PS50112"/>
    </source>
</evidence>
<dbReference type="SMART" id="SM00091">
    <property type="entry name" value="PAS"/>
    <property type="match status" value="1"/>
</dbReference>
<comment type="caution">
    <text evidence="17">The sequence shown here is derived from an EMBL/GenBank/DDBJ whole genome shotgun (WGS) entry which is preliminary data.</text>
</comment>
<reference evidence="19 20" key="1">
    <citation type="submission" date="2018-09" db="EMBL/GenBank/DDBJ databases">
        <title>Streptomyces sp. nov. DS1-2, an endophytic actinomycete isolated from roots of Dendrobium scabrilingue.</title>
        <authorList>
            <person name="Kuncharoen N."/>
            <person name="Kudo T."/>
            <person name="Ohkuma M."/>
            <person name="Yuki M."/>
            <person name="Tanasupawat S."/>
        </authorList>
    </citation>
    <scope>NUCLEOTIDE SEQUENCE [LARGE SCALE GENOMIC DNA]</scope>
    <source>
        <strain evidence="17 20">AZ1-7</strain>
        <strain evidence="18 19">DS1-2</strain>
    </source>
</reference>
<keyword evidence="5" id="KW-0547">Nucleotide-binding</keyword>
<proteinExistence type="predicted"/>
<protein>
    <recommendedName>
        <fullName evidence="1">protein-serine/threonine phosphatase</fullName>
        <ecNumber evidence="1">3.1.3.16</ecNumber>
    </recommendedName>
    <alternativeName>
        <fullName evidence="15">Protein-serine/threonine phosphatase</fullName>
    </alternativeName>
    <alternativeName>
        <fullName evidence="14">Serine/threonine-protein kinase</fullName>
    </alternativeName>
</protein>
<dbReference type="GO" id="GO:0005524">
    <property type="term" value="F:ATP binding"/>
    <property type="evidence" value="ECO:0007669"/>
    <property type="project" value="UniProtKB-KW"/>
</dbReference>
<dbReference type="SUPFAM" id="SSF55785">
    <property type="entry name" value="PYP-like sensor domain (PAS domain)"/>
    <property type="match status" value="1"/>
</dbReference>
<evidence type="ECO:0000256" key="10">
    <source>
        <dbReference type="ARBA" id="ARBA00022912"/>
    </source>
</evidence>
<evidence type="ECO:0000256" key="13">
    <source>
        <dbReference type="ARBA" id="ARBA00056274"/>
    </source>
</evidence>
<evidence type="ECO:0000256" key="7">
    <source>
        <dbReference type="ARBA" id="ARBA00022801"/>
    </source>
</evidence>
<evidence type="ECO:0000256" key="3">
    <source>
        <dbReference type="ARBA" id="ARBA00022679"/>
    </source>
</evidence>
<evidence type="ECO:0000313" key="18">
    <source>
        <dbReference type="EMBL" id="RKN24538.1"/>
    </source>
</evidence>
<evidence type="ECO:0000256" key="12">
    <source>
        <dbReference type="ARBA" id="ARBA00047761"/>
    </source>
</evidence>
<dbReference type="GO" id="GO:0046872">
    <property type="term" value="F:metal ion binding"/>
    <property type="evidence" value="ECO:0007669"/>
    <property type="project" value="UniProtKB-KW"/>
</dbReference>
<dbReference type="Proteomes" id="UP000268652">
    <property type="component" value="Unassembled WGS sequence"/>
</dbReference>
<evidence type="ECO:0000256" key="1">
    <source>
        <dbReference type="ARBA" id="ARBA00013081"/>
    </source>
</evidence>
<evidence type="ECO:0000313" key="19">
    <source>
        <dbReference type="Proteomes" id="UP000268652"/>
    </source>
</evidence>
<keyword evidence="6" id="KW-0418">Kinase</keyword>
<dbReference type="AlphaFoldDB" id="A0A3A9WR07"/>
<dbReference type="CDD" id="cd00130">
    <property type="entry name" value="PAS"/>
    <property type="match status" value="1"/>
</dbReference>
<keyword evidence="11" id="KW-0464">Manganese</keyword>
<accession>A0A3A9WR07</accession>
<dbReference type="SUPFAM" id="SSF55781">
    <property type="entry name" value="GAF domain-like"/>
    <property type="match status" value="1"/>
</dbReference>
<dbReference type="InterPro" id="IPR013656">
    <property type="entry name" value="PAS_4"/>
</dbReference>
<evidence type="ECO:0000256" key="6">
    <source>
        <dbReference type="ARBA" id="ARBA00022777"/>
    </source>
</evidence>
<evidence type="ECO:0000256" key="15">
    <source>
        <dbReference type="ARBA" id="ARBA00081350"/>
    </source>
</evidence>
<dbReference type="InterPro" id="IPR003018">
    <property type="entry name" value="GAF"/>
</dbReference>
<dbReference type="Pfam" id="PF08448">
    <property type="entry name" value="PAS_4"/>
    <property type="match status" value="1"/>
</dbReference>
<keyword evidence="9" id="KW-0460">Magnesium</keyword>
<keyword evidence="2" id="KW-0597">Phosphoprotein</keyword>
<evidence type="ECO:0000313" key="17">
    <source>
        <dbReference type="EMBL" id="RKN10196.1"/>
    </source>
</evidence>
<dbReference type="InterPro" id="IPR052016">
    <property type="entry name" value="Bact_Sigma-Reg"/>
</dbReference>
<evidence type="ECO:0000256" key="4">
    <source>
        <dbReference type="ARBA" id="ARBA00022723"/>
    </source>
</evidence>
<evidence type="ECO:0000256" key="14">
    <source>
        <dbReference type="ARBA" id="ARBA00075117"/>
    </source>
</evidence>
<dbReference type="SMART" id="SM00065">
    <property type="entry name" value="GAF"/>
    <property type="match status" value="1"/>
</dbReference>
<keyword evidence="4" id="KW-0479">Metal-binding</keyword>
<evidence type="ECO:0000256" key="5">
    <source>
        <dbReference type="ARBA" id="ARBA00022741"/>
    </source>
</evidence>
<name>A0A3A9WR07_9ACTN</name>
<keyword evidence="19" id="KW-1185">Reference proteome</keyword>
<dbReference type="PANTHER" id="PTHR43156:SF2">
    <property type="entry name" value="STAGE II SPORULATION PROTEIN E"/>
    <property type="match status" value="1"/>
</dbReference>
<dbReference type="GO" id="GO:0004722">
    <property type="term" value="F:protein serine/threonine phosphatase activity"/>
    <property type="evidence" value="ECO:0007669"/>
    <property type="project" value="UniProtKB-EC"/>
</dbReference>
<dbReference type="RefSeq" id="WP_120696873.1">
    <property type="nucleotide sequence ID" value="NZ_RBDX01000006.1"/>
</dbReference>
<dbReference type="SUPFAM" id="SSF81606">
    <property type="entry name" value="PP2C-like"/>
    <property type="match status" value="1"/>
</dbReference>
<dbReference type="SMART" id="SM00331">
    <property type="entry name" value="PP2C_SIG"/>
    <property type="match status" value="1"/>
</dbReference>
<evidence type="ECO:0000256" key="9">
    <source>
        <dbReference type="ARBA" id="ARBA00022842"/>
    </source>
</evidence>
<dbReference type="Pfam" id="PF13185">
    <property type="entry name" value="GAF_2"/>
    <property type="match status" value="1"/>
</dbReference>
<dbReference type="Gene3D" id="3.30.450.20">
    <property type="entry name" value="PAS domain"/>
    <property type="match status" value="1"/>
</dbReference>
<dbReference type="PANTHER" id="PTHR43156">
    <property type="entry name" value="STAGE II SPORULATION PROTEIN E-RELATED"/>
    <property type="match status" value="1"/>
</dbReference>
<evidence type="ECO:0000256" key="8">
    <source>
        <dbReference type="ARBA" id="ARBA00022840"/>
    </source>
</evidence>
<keyword evidence="10" id="KW-0904">Protein phosphatase</keyword>
<evidence type="ECO:0000313" key="20">
    <source>
        <dbReference type="Proteomes" id="UP000275024"/>
    </source>
</evidence>
<dbReference type="Gene3D" id="3.60.40.10">
    <property type="entry name" value="PPM-type phosphatase domain"/>
    <property type="match status" value="1"/>
</dbReference>
<keyword evidence="7" id="KW-0378">Hydrolase</keyword>
<dbReference type="InterPro" id="IPR001932">
    <property type="entry name" value="PPM-type_phosphatase-like_dom"/>
</dbReference>
<dbReference type="FunFam" id="3.60.40.10:FF:000005">
    <property type="entry name" value="Serine/threonine protein phosphatase"/>
    <property type="match status" value="1"/>
</dbReference>